<protein>
    <submittedName>
        <fullName evidence="2">Uncharacterized protein</fullName>
    </submittedName>
</protein>
<organism evidence="2 3">
    <name type="scientific">Streptomyces albipurpureus</name>
    <dbReference type="NCBI Taxonomy" id="2897419"/>
    <lineage>
        <taxon>Bacteria</taxon>
        <taxon>Bacillati</taxon>
        <taxon>Actinomycetota</taxon>
        <taxon>Actinomycetes</taxon>
        <taxon>Kitasatosporales</taxon>
        <taxon>Streptomycetaceae</taxon>
        <taxon>Streptomyces</taxon>
    </lineage>
</organism>
<gene>
    <name evidence="2" type="ORF">NBG84_10995</name>
</gene>
<reference evidence="2" key="1">
    <citation type="submission" date="2022-06" db="EMBL/GenBank/DDBJ databases">
        <title>Genome public.</title>
        <authorList>
            <person name="Sun Q."/>
        </authorList>
    </citation>
    <scope>NUCLEOTIDE SEQUENCE</scope>
    <source>
        <strain evidence="2">CWNU-1</strain>
    </source>
</reference>
<proteinExistence type="predicted"/>
<evidence type="ECO:0000313" key="3">
    <source>
        <dbReference type="Proteomes" id="UP001431429"/>
    </source>
</evidence>
<name>A0ABT0UNI0_9ACTN</name>
<dbReference type="RefSeq" id="WP_250919137.1">
    <property type="nucleotide sequence ID" value="NZ_JAMQAW010000008.1"/>
</dbReference>
<evidence type="ECO:0000313" key="2">
    <source>
        <dbReference type="EMBL" id="MCM2388811.1"/>
    </source>
</evidence>
<comment type="caution">
    <text evidence="2">The sequence shown here is derived from an EMBL/GenBank/DDBJ whole genome shotgun (WGS) entry which is preliminary data.</text>
</comment>
<dbReference type="Proteomes" id="UP001431429">
    <property type="component" value="Unassembled WGS sequence"/>
</dbReference>
<feature type="region of interest" description="Disordered" evidence="1">
    <location>
        <begin position="75"/>
        <end position="98"/>
    </location>
</feature>
<evidence type="ECO:0000256" key="1">
    <source>
        <dbReference type="SAM" id="MobiDB-lite"/>
    </source>
</evidence>
<dbReference type="EMBL" id="JAMQAW010000008">
    <property type="protein sequence ID" value="MCM2388811.1"/>
    <property type="molecule type" value="Genomic_DNA"/>
</dbReference>
<keyword evidence="3" id="KW-1185">Reference proteome</keyword>
<accession>A0ABT0UNI0</accession>
<sequence>MTTTETQFDQRLAELEEDWITRKQLEHLAGVSAKTLRNWLAADPIPEEKTRTGPHSVQLIEKATGAQWARGRLFGPRAADRRSGPRLAAAPQPLSHAPGERWRWSDIARLRGVTPGAISNLGRAYAAHSERPFPPAGGDRKRDAAAVASWFAWYDDERPGYADRGAKANGTPSGTQHPTGRVAEVSGILRTVVTNGLDLTADVVAEHLGVGREVAARYLSQAADVVMPEYGLIAQTEIAGLLPGGQEQLTPAQRRERVKTLLRKKSAPRSVLTVGSTRYFRRTDIEELVVRGL</sequence>